<reference evidence="2 3" key="1">
    <citation type="submission" date="2017-07" db="EMBL/GenBank/DDBJ databases">
        <title>Genome sequence of the Sordaria macrospora wild type strain R19027.</title>
        <authorList>
            <person name="Nowrousian M."/>
            <person name="Teichert I."/>
            <person name="Kueck U."/>
        </authorList>
    </citation>
    <scope>NUCLEOTIDE SEQUENCE [LARGE SCALE GENOMIC DNA]</scope>
    <source>
        <strain evidence="2 3">R19027</strain>
        <tissue evidence="2">Mycelium</tissue>
    </source>
</reference>
<name>A0A8S8ZZ15_SORMA</name>
<organism evidence="2 3">
    <name type="scientific">Sordaria macrospora</name>
    <dbReference type="NCBI Taxonomy" id="5147"/>
    <lineage>
        <taxon>Eukaryota</taxon>
        <taxon>Fungi</taxon>
        <taxon>Dikarya</taxon>
        <taxon>Ascomycota</taxon>
        <taxon>Pezizomycotina</taxon>
        <taxon>Sordariomycetes</taxon>
        <taxon>Sordariomycetidae</taxon>
        <taxon>Sordariales</taxon>
        <taxon>Sordariaceae</taxon>
        <taxon>Sordaria</taxon>
    </lineage>
</organism>
<accession>A0A8S8ZZ15</accession>
<evidence type="ECO:0000256" key="1">
    <source>
        <dbReference type="SAM" id="MobiDB-lite"/>
    </source>
</evidence>
<dbReference type="EMBL" id="NMPR01000007">
    <property type="protein sequence ID" value="KAA8636034.1"/>
    <property type="molecule type" value="Genomic_DNA"/>
</dbReference>
<gene>
    <name evidence="2" type="ORF">SMACR_04603</name>
</gene>
<comment type="caution">
    <text evidence="2">The sequence shown here is derived from an EMBL/GenBank/DDBJ whole genome shotgun (WGS) entry which is preliminary data.</text>
</comment>
<feature type="region of interest" description="Disordered" evidence="1">
    <location>
        <begin position="1"/>
        <end position="29"/>
    </location>
</feature>
<protein>
    <submittedName>
        <fullName evidence="2">Uncharacterized protein</fullName>
    </submittedName>
</protein>
<dbReference type="Proteomes" id="UP000433876">
    <property type="component" value="Unassembled WGS sequence"/>
</dbReference>
<evidence type="ECO:0000313" key="2">
    <source>
        <dbReference type="EMBL" id="KAA8636034.1"/>
    </source>
</evidence>
<proteinExistence type="predicted"/>
<evidence type="ECO:0000313" key="3">
    <source>
        <dbReference type="Proteomes" id="UP000433876"/>
    </source>
</evidence>
<dbReference type="AlphaFoldDB" id="A0A8S8ZZ15"/>
<sequence length="82" mass="8761">MATRRIISQEKTLLEKDDRIGSSPAASEKSNIAPAVPAYAFSPHSISSIISPVTPSFTSSSIIVHSYALVPPNRPMSSQVHV</sequence>